<evidence type="ECO:0000313" key="2">
    <source>
        <dbReference type="Proteomes" id="UP000177050"/>
    </source>
</evidence>
<dbReference type="AlphaFoldDB" id="A0A1F7L088"/>
<protein>
    <submittedName>
        <fullName evidence="1">Uncharacterized protein</fullName>
    </submittedName>
</protein>
<accession>A0A1F7L088</accession>
<reference evidence="1 2" key="1">
    <citation type="journal article" date="2016" name="Nat. Commun.">
        <title>Thousands of microbial genomes shed light on interconnected biogeochemical processes in an aquifer system.</title>
        <authorList>
            <person name="Anantharaman K."/>
            <person name="Brown C.T."/>
            <person name="Hug L.A."/>
            <person name="Sharon I."/>
            <person name="Castelle C.J."/>
            <person name="Probst A.J."/>
            <person name="Thomas B.C."/>
            <person name="Singh A."/>
            <person name="Wilkins M.J."/>
            <person name="Karaoz U."/>
            <person name="Brodie E.L."/>
            <person name="Williams K.H."/>
            <person name="Hubbard S.S."/>
            <person name="Banfield J.F."/>
        </authorList>
    </citation>
    <scope>NUCLEOTIDE SEQUENCE [LARGE SCALE GENOMIC DNA]</scope>
</reference>
<dbReference type="Proteomes" id="UP000177050">
    <property type="component" value="Unassembled WGS sequence"/>
</dbReference>
<organism evidence="1 2">
    <name type="scientific">Candidatus Roizmanbacteria bacterium RIFOXYD1_FULL_38_12</name>
    <dbReference type="NCBI Taxonomy" id="1802093"/>
    <lineage>
        <taxon>Bacteria</taxon>
        <taxon>Candidatus Roizmaniibacteriota</taxon>
    </lineage>
</organism>
<comment type="caution">
    <text evidence="1">The sequence shown here is derived from an EMBL/GenBank/DDBJ whole genome shotgun (WGS) entry which is preliminary data.</text>
</comment>
<dbReference type="SUPFAM" id="SSF46785">
    <property type="entry name" value="Winged helix' DNA-binding domain"/>
    <property type="match status" value="1"/>
</dbReference>
<gene>
    <name evidence="1" type="ORF">A3K52_01510</name>
</gene>
<dbReference type="Pfam" id="PF13730">
    <property type="entry name" value="HTH_36"/>
    <property type="match status" value="1"/>
</dbReference>
<sequence length="246" mass="28849">MKNNDGVGWCLIPPDIVCRTDLTSNEKLIVGRIHGLCLKHGYCYASNRWLAKQFGLSAGTISNIISSLVVKGLIQREIIRDKNMRIIQRKLYTLSMQQWIPTHSQIEESSRENSIRDNVYNDPFPKSKRDLKKDTDTITNYLKNEPTAVSEAIRYYLYRYKEKIGKIHPKISRSQYHIVRSGFENPTWIHSDSLSYEDYKKIIDNWFWDENVESDYNIIHFASGDTISYHALKENLIDEEDKPWPE</sequence>
<dbReference type="EMBL" id="MGBR01000001">
    <property type="protein sequence ID" value="OGK73454.1"/>
    <property type="molecule type" value="Genomic_DNA"/>
</dbReference>
<proteinExistence type="predicted"/>
<name>A0A1F7L088_9BACT</name>
<evidence type="ECO:0000313" key="1">
    <source>
        <dbReference type="EMBL" id="OGK73454.1"/>
    </source>
</evidence>
<dbReference type="InterPro" id="IPR036390">
    <property type="entry name" value="WH_DNA-bd_sf"/>
</dbReference>
<dbReference type="InterPro" id="IPR036388">
    <property type="entry name" value="WH-like_DNA-bd_sf"/>
</dbReference>
<dbReference type="Gene3D" id="1.10.10.10">
    <property type="entry name" value="Winged helix-like DNA-binding domain superfamily/Winged helix DNA-binding domain"/>
    <property type="match status" value="1"/>
</dbReference>